<name>A0A4R4ZMQ3_9ACTN</name>
<dbReference type="AlphaFoldDB" id="A0A4R4ZMQ3"/>
<dbReference type="EMBL" id="SMKY01000530">
    <property type="protein sequence ID" value="TDD60131.1"/>
    <property type="molecule type" value="Genomic_DNA"/>
</dbReference>
<comment type="caution">
    <text evidence="1">The sequence shown here is derived from an EMBL/GenBank/DDBJ whole genome shotgun (WGS) entry which is preliminary data.</text>
</comment>
<reference evidence="1 2" key="1">
    <citation type="submission" date="2019-03" db="EMBL/GenBank/DDBJ databases">
        <title>Draft genome sequences of novel Actinobacteria.</title>
        <authorList>
            <person name="Sahin N."/>
            <person name="Ay H."/>
            <person name="Saygin H."/>
        </authorList>
    </citation>
    <scope>NUCLEOTIDE SEQUENCE [LARGE SCALE GENOMIC DNA]</scope>
    <source>
        <strain evidence="1 2">DSM 45941</strain>
    </source>
</reference>
<gene>
    <name evidence="1" type="ORF">E1293_45925</name>
</gene>
<evidence type="ECO:0000313" key="1">
    <source>
        <dbReference type="EMBL" id="TDD60131.1"/>
    </source>
</evidence>
<accession>A0A4R4ZMQ3</accession>
<protein>
    <submittedName>
        <fullName evidence="1">Uncharacterized protein</fullName>
    </submittedName>
</protein>
<evidence type="ECO:0000313" key="2">
    <source>
        <dbReference type="Proteomes" id="UP000295578"/>
    </source>
</evidence>
<dbReference type="OrthoDB" id="3477288at2"/>
<dbReference type="RefSeq" id="WP_132206295.1">
    <property type="nucleotide sequence ID" value="NZ_SMKY01000530.1"/>
</dbReference>
<dbReference type="Proteomes" id="UP000295578">
    <property type="component" value="Unassembled WGS sequence"/>
</dbReference>
<sequence>MDPFPDGEIWYDVELPAESLTAGMRFYYDEDVYVTVTALIFDEERHRVIAETRGDHDGRKRVYKFPCETEVYAGVITQYGIARSDQRDVMPVHTKHGARARGMALDYIARRGGRLMKRPVIPGANGLTGTLPVGEFEPAP</sequence>
<proteinExistence type="predicted"/>
<keyword evidence="2" id="KW-1185">Reference proteome</keyword>
<organism evidence="1 2">
    <name type="scientific">Actinomadura darangshiensis</name>
    <dbReference type="NCBI Taxonomy" id="705336"/>
    <lineage>
        <taxon>Bacteria</taxon>
        <taxon>Bacillati</taxon>
        <taxon>Actinomycetota</taxon>
        <taxon>Actinomycetes</taxon>
        <taxon>Streptosporangiales</taxon>
        <taxon>Thermomonosporaceae</taxon>
        <taxon>Actinomadura</taxon>
    </lineage>
</organism>